<dbReference type="Gramene" id="TraesSTA3D03G01979040.1">
    <property type="protein sequence ID" value="TraesSTA3D03G01979040.1.CDS1"/>
    <property type="gene ID" value="TraesSTA3D03G01979040"/>
</dbReference>
<dbReference type="Pfam" id="PF12937">
    <property type="entry name" value="F-box-like"/>
    <property type="match status" value="1"/>
</dbReference>
<dbReference type="Pfam" id="PF08268">
    <property type="entry name" value="FBA_3"/>
    <property type="match status" value="1"/>
</dbReference>
<dbReference type="SMART" id="SM00256">
    <property type="entry name" value="FBOX"/>
    <property type="match status" value="1"/>
</dbReference>
<proteinExistence type="predicted"/>
<dbReference type="GeneID" id="123080680"/>
<dbReference type="OMA" id="FWKHPDN"/>
<dbReference type="STRING" id="4565.A0A3B6H1F7"/>
<dbReference type="Proteomes" id="UP000019116">
    <property type="component" value="Chromosome 3D"/>
</dbReference>
<feature type="domain" description="F-box" evidence="1">
    <location>
        <begin position="26"/>
        <end position="67"/>
    </location>
</feature>
<sequence>MAGGGAGSVVNGTALRRDRVAVPAPLPDEVVQWEILVRVPAKELLRCRAACRSWRRLASDAAFLMAHHRRQPSLPLVFFRTRSNDYAAHAVVDALDIRRTPAARRPVLGFDDYNKSRRSFTIHASCDGLLLLSLSNHRFYICNPATRQWLQLPDLTGGSVAALYPHRPSGDYRVLFWKHPDNKSCRVAYYVLTVSSLQGQQRCIGLPVASPSMNKDRSWWHLQASERPPLLLHDCLHWHAFNSKIIIFDTVAESFSWVQSPTSTSSAHLLQMDGMLGIGCIDTATMTAKAWVLEDYEAEVWSSKYQIELPEEEMMEDGKCVQCLYGKVVSENGDMLLIGRICWSLSLFHCDNKGELIQKFLWENVDPKLLGISFKESLVRHPFFQRKDDSRVRLPRFLRGL</sequence>
<dbReference type="Gramene" id="TraesWEE_scaffold_113381_01G000100.1">
    <property type="protein sequence ID" value="TraesWEE_scaffold_113381_01G000100.1"/>
    <property type="gene ID" value="TraesWEE_scaffold_113381_01G000100"/>
</dbReference>
<dbReference type="Gramene" id="TraesCS3D03G1066500.1">
    <property type="protein sequence ID" value="TraesCS3D03G1066500.1.CDS1"/>
    <property type="gene ID" value="TraesCS3D03G1066500"/>
</dbReference>
<dbReference type="Gramene" id="TraesJAG3D03G01990940.2">
    <property type="protein sequence ID" value="TraesJAG3D03G01990940.2.CDS1"/>
    <property type="gene ID" value="TraesJAG3D03G01990940"/>
</dbReference>
<dbReference type="Gramene" id="TraesCAD_scaffold_068774_01G000100.1">
    <property type="protein sequence ID" value="TraesCAD_scaffold_068774_01G000100.1"/>
    <property type="gene ID" value="TraesCAD_scaffold_068774_01G000100"/>
</dbReference>
<dbReference type="InterPro" id="IPR017451">
    <property type="entry name" value="F-box-assoc_interact_dom"/>
</dbReference>
<dbReference type="Gramene" id="TraesMAC3D03G01982130.1">
    <property type="protein sequence ID" value="TraesMAC3D03G01982130.1.CDS1"/>
    <property type="gene ID" value="TraesMAC3D03G01982130"/>
</dbReference>
<organism evidence="2">
    <name type="scientific">Triticum aestivum</name>
    <name type="common">Wheat</name>
    <dbReference type="NCBI Taxonomy" id="4565"/>
    <lineage>
        <taxon>Eukaryota</taxon>
        <taxon>Viridiplantae</taxon>
        <taxon>Streptophyta</taxon>
        <taxon>Embryophyta</taxon>
        <taxon>Tracheophyta</taxon>
        <taxon>Spermatophyta</taxon>
        <taxon>Magnoliopsida</taxon>
        <taxon>Liliopsida</taxon>
        <taxon>Poales</taxon>
        <taxon>Poaceae</taxon>
        <taxon>BOP clade</taxon>
        <taxon>Pooideae</taxon>
        <taxon>Triticodae</taxon>
        <taxon>Triticeae</taxon>
        <taxon>Triticinae</taxon>
        <taxon>Triticum</taxon>
    </lineage>
</organism>
<dbReference type="Gramene" id="TraesLDM3D03G01982140.1">
    <property type="protein sequence ID" value="TraesLDM3D03G01982140.1.CDS1"/>
    <property type="gene ID" value="TraesLDM3D03G01982140"/>
</dbReference>
<protein>
    <recommendedName>
        <fullName evidence="1">F-box domain-containing protein</fullName>
    </recommendedName>
</protein>
<keyword evidence="3" id="KW-1185">Reference proteome</keyword>
<dbReference type="SUPFAM" id="SSF81383">
    <property type="entry name" value="F-box domain"/>
    <property type="match status" value="1"/>
</dbReference>
<dbReference type="InterPro" id="IPR001810">
    <property type="entry name" value="F-box_dom"/>
</dbReference>
<dbReference type="Gramene" id="TraesNOR3D03G02010290.1">
    <property type="protein sequence ID" value="TraesNOR3D03G02010290.1.CDS1"/>
    <property type="gene ID" value="TraesNOR3D03G02010290"/>
</dbReference>
<dbReference type="Gramene" id="TraesROB_scaffold_103863_01G000300.1">
    <property type="protein sequence ID" value="TraesROB_scaffold_103863_01G000300.1"/>
    <property type="gene ID" value="TraesROB_scaffold_103863_01G000300"/>
</dbReference>
<dbReference type="RefSeq" id="XP_044359547.1">
    <property type="nucleotide sequence ID" value="XM_044503612.1"/>
</dbReference>
<name>A0A3B6H1F7_WHEAT</name>
<dbReference type="InterPro" id="IPR050796">
    <property type="entry name" value="SCF_F-box_component"/>
</dbReference>
<dbReference type="Gramene" id="TraesLAC3D03G01924870.1">
    <property type="protein sequence ID" value="TraesLAC3D03G01924870.1.CDS1"/>
    <property type="gene ID" value="TraesLAC3D03G01924870"/>
</dbReference>
<evidence type="ECO:0000259" key="1">
    <source>
        <dbReference type="SMART" id="SM00256"/>
    </source>
</evidence>
<reference evidence="2" key="2">
    <citation type="submission" date="2018-10" db="UniProtKB">
        <authorList>
            <consortium name="EnsemblPlants"/>
        </authorList>
    </citation>
    <scope>IDENTIFICATION</scope>
</reference>
<dbReference type="EnsemblPlants" id="TraesCS3D02G482400.1">
    <property type="protein sequence ID" value="TraesCS3D02G482400.1.cds1"/>
    <property type="gene ID" value="TraesCS3D02G482400"/>
</dbReference>
<dbReference type="NCBIfam" id="TIGR01640">
    <property type="entry name" value="F_box_assoc_1"/>
    <property type="match status" value="1"/>
</dbReference>
<dbReference type="Gene3D" id="1.20.1280.50">
    <property type="match status" value="1"/>
</dbReference>
<dbReference type="AlphaFoldDB" id="A0A3B6H1F7"/>
<gene>
    <name evidence="2" type="primary">LOC123080680</name>
</gene>
<dbReference type="PANTHER" id="PTHR31672:SF2">
    <property type="entry name" value="F-BOX DOMAIN-CONTAINING PROTEIN"/>
    <property type="match status" value="1"/>
</dbReference>
<dbReference type="Gramene" id="TraesSTA3D03G01979040.2">
    <property type="protein sequence ID" value="TraesSTA3D03G01979040.2.CDS1"/>
    <property type="gene ID" value="TraesSTA3D03G01979040"/>
</dbReference>
<dbReference type="PaxDb" id="4565-Traes_3B_B9680BA45.1"/>
<evidence type="ECO:0000313" key="2">
    <source>
        <dbReference type="EnsemblPlants" id="TraesCS3D02G482400.1.cds1"/>
    </source>
</evidence>
<dbReference type="PANTHER" id="PTHR31672">
    <property type="entry name" value="BNACNNG10540D PROTEIN"/>
    <property type="match status" value="1"/>
</dbReference>
<evidence type="ECO:0000313" key="3">
    <source>
        <dbReference type="Proteomes" id="UP000019116"/>
    </source>
</evidence>
<dbReference type="Gramene" id="TraesJAG3D03G01990940.1">
    <property type="protein sequence ID" value="TraesJAG3D03G01990940.1.CDS1"/>
    <property type="gene ID" value="TraesJAG3D03G01990940"/>
</dbReference>
<dbReference type="Gramene" id="TraesARI3D03G02018060.1">
    <property type="protein sequence ID" value="TraesARI3D03G02018060.1.CDS1"/>
    <property type="gene ID" value="TraesARI3D03G02018060"/>
</dbReference>
<dbReference type="Gramene" id="TraesMAC3D03G01982130.2">
    <property type="protein sequence ID" value="TraesMAC3D03G01982130.2.CDS1"/>
    <property type="gene ID" value="TraesMAC3D03G01982130"/>
</dbReference>
<dbReference type="Gramene" id="TraesSYM3D03G02009010.1">
    <property type="protein sequence ID" value="TraesSYM3D03G02009010.1.CDS1"/>
    <property type="gene ID" value="TraesSYM3D03G02009010"/>
</dbReference>
<reference evidence="2" key="1">
    <citation type="submission" date="2018-08" db="EMBL/GenBank/DDBJ databases">
        <authorList>
            <person name="Rossello M."/>
        </authorList>
    </citation>
    <scope>NUCLEOTIDE SEQUENCE [LARGE SCALE GENOMIC DNA]</scope>
    <source>
        <strain evidence="2">cv. Chinese Spring</strain>
    </source>
</reference>
<dbReference type="OrthoDB" id="605570at2759"/>
<accession>A0A3B6H1F7</accession>
<dbReference type="InterPro" id="IPR036047">
    <property type="entry name" value="F-box-like_dom_sf"/>
</dbReference>
<dbReference type="Gramene" id="TraesARI3D03G02018060.2">
    <property type="protein sequence ID" value="TraesARI3D03G02018060.2.CDS1"/>
    <property type="gene ID" value="TraesARI3D03G02018060"/>
</dbReference>
<dbReference type="InterPro" id="IPR013187">
    <property type="entry name" value="F-box-assoc_dom_typ3"/>
</dbReference>
<dbReference type="Gramene" id="TraesSYM3D03G02009010.2">
    <property type="protein sequence ID" value="TraesSYM3D03G02009010.2.CDS1"/>
    <property type="gene ID" value="TraesSYM3D03G02009010"/>
</dbReference>
<dbReference type="Gramene" id="TraesCS3D02G482400.1">
    <property type="protein sequence ID" value="TraesCS3D02G482400.1.cds1"/>
    <property type="gene ID" value="TraesCS3D02G482400"/>
</dbReference>